<dbReference type="Proteomes" id="UP000422221">
    <property type="component" value="Unassembled WGS sequence"/>
</dbReference>
<dbReference type="Gene3D" id="2.60.120.10">
    <property type="entry name" value="Jelly Rolls"/>
    <property type="match status" value="1"/>
</dbReference>
<dbReference type="SUPFAM" id="SSF51206">
    <property type="entry name" value="cAMP-binding domain-like"/>
    <property type="match status" value="1"/>
</dbReference>
<reference evidence="5 6" key="1">
    <citation type="journal article" date="2019" name="Nat. Med.">
        <title>A library of human gut bacterial isolates paired with longitudinal multiomics data enables mechanistic microbiome research.</title>
        <authorList>
            <person name="Poyet M."/>
            <person name="Groussin M."/>
            <person name="Gibbons S.M."/>
            <person name="Avila-Pacheco J."/>
            <person name="Jiang X."/>
            <person name="Kearney S.M."/>
            <person name="Perrotta A.R."/>
            <person name="Berdy B."/>
            <person name="Zhao S."/>
            <person name="Lieberman T.D."/>
            <person name="Swanson P.K."/>
            <person name="Smith M."/>
            <person name="Roesemann S."/>
            <person name="Alexander J.E."/>
            <person name="Rich S.A."/>
            <person name="Livny J."/>
            <person name="Vlamakis H."/>
            <person name="Clish C."/>
            <person name="Bullock K."/>
            <person name="Deik A."/>
            <person name="Scott J."/>
            <person name="Pierce K.A."/>
            <person name="Xavier R.J."/>
            <person name="Alm E.J."/>
        </authorList>
    </citation>
    <scope>NUCLEOTIDE SEQUENCE [LARGE SCALE GENOMIC DNA]</scope>
    <source>
        <strain evidence="5 6">BIOML-A10</strain>
    </source>
</reference>
<name>A0A7J4XP12_9BACE</name>
<dbReference type="Pfam" id="PF13545">
    <property type="entry name" value="HTH_Crp_2"/>
    <property type="match status" value="1"/>
</dbReference>
<feature type="domain" description="Cyclic nucleotide-binding" evidence="4">
    <location>
        <begin position="33"/>
        <end position="132"/>
    </location>
</feature>
<evidence type="ECO:0000256" key="2">
    <source>
        <dbReference type="ARBA" id="ARBA00023125"/>
    </source>
</evidence>
<dbReference type="InterPro" id="IPR012318">
    <property type="entry name" value="HTH_CRP"/>
</dbReference>
<evidence type="ECO:0000256" key="1">
    <source>
        <dbReference type="ARBA" id="ARBA00023015"/>
    </source>
</evidence>
<evidence type="ECO:0000256" key="3">
    <source>
        <dbReference type="ARBA" id="ARBA00023163"/>
    </source>
</evidence>
<dbReference type="PROSITE" id="PS00888">
    <property type="entry name" value="CNMP_BINDING_1"/>
    <property type="match status" value="1"/>
</dbReference>
<evidence type="ECO:0000259" key="4">
    <source>
        <dbReference type="PROSITE" id="PS50042"/>
    </source>
</evidence>
<dbReference type="AlphaFoldDB" id="A0A7J4XP12"/>
<dbReference type="GO" id="GO:0005829">
    <property type="term" value="C:cytosol"/>
    <property type="evidence" value="ECO:0007669"/>
    <property type="project" value="TreeGrafter"/>
</dbReference>
<protein>
    <submittedName>
        <fullName evidence="5">Crp/Fnr family transcriptional regulator</fullName>
    </submittedName>
</protein>
<accession>A0A7J4XP12</accession>
<gene>
    <name evidence="5" type="ORF">F3F73_00835</name>
</gene>
<organism evidence="5 6">
    <name type="scientific">Bacteroides salyersiae</name>
    <dbReference type="NCBI Taxonomy" id="291644"/>
    <lineage>
        <taxon>Bacteria</taxon>
        <taxon>Pseudomonadati</taxon>
        <taxon>Bacteroidota</taxon>
        <taxon>Bacteroidia</taxon>
        <taxon>Bacteroidales</taxon>
        <taxon>Bacteroidaceae</taxon>
        <taxon>Bacteroides</taxon>
    </lineage>
</organism>
<dbReference type="PROSITE" id="PS50042">
    <property type="entry name" value="CNMP_BINDING_3"/>
    <property type="match status" value="1"/>
</dbReference>
<dbReference type="GO" id="GO:0003677">
    <property type="term" value="F:DNA binding"/>
    <property type="evidence" value="ECO:0007669"/>
    <property type="project" value="UniProtKB-KW"/>
</dbReference>
<evidence type="ECO:0000313" key="6">
    <source>
        <dbReference type="Proteomes" id="UP000422221"/>
    </source>
</evidence>
<comment type="caution">
    <text evidence="5">The sequence shown here is derived from an EMBL/GenBank/DDBJ whole genome shotgun (WGS) entry which is preliminary data.</text>
</comment>
<dbReference type="GO" id="GO:0003700">
    <property type="term" value="F:DNA-binding transcription factor activity"/>
    <property type="evidence" value="ECO:0007669"/>
    <property type="project" value="TreeGrafter"/>
</dbReference>
<dbReference type="CDD" id="cd00038">
    <property type="entry name" value="CAP_ED"/>
    <property type="match status" value="1"/>
</dbReference>
<dbReference type="InterPro" id="IPR018490">
    <property type="entry name" value="cNMP-bd_dom_sf"/>
</dbReference>
<dbReference type="SUPFAM" id="SSF46785">
    <property type="entry name" value="Winged helix' DNA-binding domain"/>
    <property type="match status" value="1"/>
</dbReference>
<evidence type="ECO:0000313" key="5">
    <source>
        <dbReference type="EMBL" id="KAA3770535.1"/>
    </source>
</evidence>
<proteinExistence type="predicted"/>
<dbReference type="InterPro" id="IPR036390">
    <property type="entry name" value="WH_DNA-bd_sf"/>
</dbReference>
<dbReference type="EMBL" id="VWMK01000001">
    <property type="protein sequence ID" value="KAA3770535.1"/>
    <property type="molecule type" value="Genomic_DNA"/>
</dbReference>
<dbReference type="InterPro" id="IPR050397">
    <property type="entry name" value="Env_Response_Regulators"/>
</dbReference>
<dbReference type="Pfam" id="PF00027">
    <property type="entry name" value="cNMP_binding"/>
    <property type="match status" value="1"/>
</dbReference>
<keyword evidence="3" id="KW-0804">Transcription</keyword>
<keyword evidence="1" id="KW-0805">Transcription regulation</keyword>
<sequence length="248" mass="28916">MVTASFDYSYICLKFRRLHYMETMFDTLLQLPLFQGLCHEDFTNILEKVKLHFTKHKAGDVIVKSGTPCDKLIFLLKGEISLQTTSKDGFLTFIEHVEAPYVIEPHALFGMNLSYVSSYVARTEAHSISISKSFVLSNLLKYDIFRLNYMNIISNRAQNMHARLWEKAPVDIEDKIIRFILTHTEKPIGEKIMKIKMDDFARCVDDARLNVSRTLNTLQEQELLKLHRKEIIIPDVAKLAMWNEERQK</sequence>
<dbReference type="PANTHER" id="PTHR24567:SF58">
    <property type="entry name" value="CYCLIC AMP-BINDING REGULATORY PROTEIN"/>
    <property type="match status" value="1"/>
</dbReference>
<dbReference type="InterPro" id="IPR018488">
    <property type="entry name" value="cNMP-bd_CS"/>
</dbReference>
<dbReference type="InterPro" id="IPR000595">
    <property type="entry name" value="cNMP-bd_dom"/>
</dbReference>
<dbReference type="PANTHER" id="PTHR24567">
    <property type="entry name" value="CRP FAMILY TRANSCRIPTIONAL REGULATORY PROTEIN"/>
    <property type="match status" value="1"/>
</dbReference>
<dbReference type="InterPro" id="IPR014710">
    <property type="entry name" value="RmlC-like_jellyroll"/>
</dbReference>
<keyword evidence="2" id="KW-0238">DNA-binding</keyword>